<comment type="caution">
    <text evidence="2">The sequence shown here is derived from an EMBL/GenBank/DDBJ whole genome shotgun (WGS) entry which is preliminary data.</text>
</comment>
<evidence type="ECO:0000313" key="2">
    <source>
        <dbReference type="EMBL" id="KAG7531314.1"/>
    </source>
</evidence>
<dbReference type="EMBL" id="JABELV010000094">
    <property type="protein sequence ID" value="KAG7531314.1"/>
    <property type="molecule type" value="Genomic_DNA"/>
</dbReference>
<feature type="region of interest" description="Disordered" evidence="1">
    <location>
        <begin position="53"/>
        <end position="117"/>
    </location>
</feature>
<reference evidence="2" key="1">
    <citation type="submission" date="2020-04" db="EMBL/GenBank/DDBJ databases">
        <title>Analysis of mating type loci in Filobasidium floriforme.</title>
        <authorList>
            <person name="Nowrousian M."/>
        </authorList>
    </citation>
    <scope>NUCLEOTIDE SEQUENCE</scope>
    <source>
        <strain evidence="2">CBS 6242</strain>
    </source>
</reference>
<dbReference type="AlphaFoldDB" id="A0A8K0NP95"/>
<organism evidence="2 3">
    <name type="scientific">Filobasidium floriforme</name>
    <dbReference type="NCBI Taxonomy" id="5210"/>
    <lineage>
        <taxon>Eukaryota</taxon>
        <taxon>Fungi</taxon>
        <taxon>Dikarya</taxon>
        <taxon>Basidiomycota</taxon>
        <taxon>Agaricomycotina</taxon>
        <taxon>Tremellomycetes</taxon>
        <taxon>Filobasidiales</taxon>
        <taxon>Filobasidiaceae</taxon>
        <taxon>Filobasidium</taxon>
    </lineage>
</organism>
<evidence type="ECO:0000313" key="3">
    <source>
        <dbReference type="Proteomes" id="UP000812966"/>
    </source>
</evidence>
<feature type="region of interest" description="Disordered" evidence="1">
    <location>
        <begin position="325"/>
        <end position="354"/>
    </location>
</feature>
<accession>A0A8K0NP95</accession>
<gene>
    <name evidence="2" type="ORF">FFLO_04435</name>
</gene>
<keyword evidence="3" id="KW-1185">Reference proteome</keyword>
<sequence>MSSHSNNNDNLAESLSRENDSAEFLSGLFTYDPNSASLLSEYLATQWEQAFGTQYPSPSDEICGEDPENWTEVSAEPEGQSLGGESSILGASQDSHAASPSDESPQPDPDGDVPDNSRLRVIQYCNPASHAKFLRSPSAPKIVGIERMTQEDLMASIIKFPQTYGSLHTLKRYSAWAAEQAGPSVKKEDICPNCFWKYNIYYREHSTMVRKKEKDGKVYWTDDYSAEAAEAMLKASSYNLDDGEIYHPASISTQGNPAVEAWLGNLGKSEQKSSQQEASASYGYPADRSAIPISANASWTNPFNIQEFEPQSFYNHDYVVTSHQRGESSEAFPGTKEWTEEEPPWNPNSQQQSPDVVGKYVELPPAPAMPNPMRIPYCSLQSHAQYLVSDAGPSTMGIRGRSVEFAEEKLNSMHDVYGGPKVIRWYGKWAAEQAGVKYKPICQKCYIAHRDYFFQGGKYEGTCYCNPDPTAGQDEM</sequence>
<name>A0A8K0NP95_9TREE</name>
<feature type="compositionally biased region" description="Polar residues" evidence="1">
    <location>
        <begin position="89"/>
        <end position="98"/>
    </location>
</feature>
<dbReference type="Proteomes" id="UP000812966">
    <property type="component" value="Unassembled WGS sequence"/>
</dbReference>
<evidence type="ECO:0000256" key="1">
    <source>
        <dbReference type="SAM" id="MobiDB-lite"/>
    </source>
</evidence>
<protein>
    <submittedName>
        <fullName evidence="2">Uncharacterized protein</fullName>
    </submittedName>
</protein>
<proteinExistence type="predicted"/>